<dbReference type="EMBL" id="VOBL01000004">
    <property type="protein sequence ID" value="KAA0978598.1"/>
    <property type="molecule type" value="Genomic_DNA"/>
</dbReference>
<organism evidence="2 3">
    <name type="scientific">Paeniglutamicibacter gangotriensis</name>
    <dbReference type="NCBI Taxonomy" id="254787"/>
    <lineage>
        <taxon>Bacteria</taxon>
        <taxon>Bacillati</taxon>
        <taxon>Actinomycetota</taxon>
        <taxon>Actinomycetes</taxon>
        <taxon>Micrococcales</taxon>
        <taxon>Micrococcaceae</taxon>
        <taxon>Paeniglutamicibacter</taxon>
    </lineage>
</organism>
<accession>A0A5B0EIU2</accession>
<feature type="domain" description="N-acetyltransferase" evidence="1">
    <location>
        <begin position="5"/>
        <end position="91"/>
    </location>
</feature>
<dbReference type="OrthoDB" id="4948820at2"/>
<dbReference type="SUPFAM" id="SSF55729">
    <property type="entry name" value="Acyl-CoA N-acyltransferases (Nat)"/>
    <property type="match status" value="1"/>
</dbReference>
<dbReference type="InterPro" id="IPR016181">
    <property type="entry name" value="Acyl_CoA_acyltransferase"/>
</dbReference>
<evidence type="ECO:0000313" key="3">
    <source>
        <dbReference type="Proteomes" id="UP000323856"/>
    </source>
</evidence>
<dbReference type="Proteomes" id="UP000323856">
    <property type="component" value="Unassembled WGS sequence"/>
</dbReference>
<gene>
    <name evidence="2" type="ORF">FQ154_05020</name>
</gene>
<dbReference type="GO" id="GO:0016740">
    <property type="term" value="F:transferase activity"/>
    <property type="evidence" value="ECO:0007669"/>
    <property type="project" value="UniProtKB-KW"/>
</dbReference>
<dbReference type="RefSeq" id="WP_007270195.1">
    <property type="nucleotide sequence ID" value="NZ_VOBL01000004.1"/>
</dbReference>
<name>A0A5B0EIU2_9MICC</name>
<dbReference type="InterPro" id="IPR031165">
    <property type="entry name" value="GNAT_YJDJ"/>
</dbReference>
<dbReference type="Pfam" id="PF14542">
    <property type="entry name" value="Acetyltransf_CG"/>
    <property type="match status" value="1"/>
</dbReference>
<keyword evidence="2" id="KW-0808">Transferase</keyword>
<dbReference type="Gene3D" id="3.40.630.30">
    <property type="match status" value="1"/>
</dbReference>
<proteinExistence type="predicted"/>
<evidence type="ECO:0000313" key="2">
    <source>
        <dbReference type="EMBL" id="KAA0978598.1"/>
    </source>
</evidence>
<comment type="caution">
    <text evidence="2">The sequence shown here is derived from an EMBL/GenBank/DDBJ whole genome shotgun (WGS) entry which is preliminary data.</text>
</comment>
<dbReference type="PROSITE" id="PS51729">
    <property type="entry name" value="GNAT_YJDJ"/>
    <property type="match status" value="1"/>
</dbReference>
<evidence type="ECO:0000259" key="1">
    <source>
        <dbReference type="PROSITE" id="PS51729"/>
    </source>
</evidence>
<reference evidence="2 3" key="1">
    <citation type="submission" date="2019-07" db="EMBL/GenBank/DDBJ databases">
        <title>Analysis of the biochemical properties, biological activity and biotechnological potential of siderophores and biosurfactants produced by Antarctic psychrotolerant bacteria.</title>
        <authorList>
            <person name="Styczynski M."/>
            <person name="Krucon T."/>
            <person name="Decewicz P."/>
            <person name="Dziewit L."/>
        </authorList>
    </citation>
    <scope>NUCLEOTIDE SEQUENCE [LARGE SCALE GENOMIC DNA]</scope>
    <source>
        <strain evidence="2 3">ANT_H27</strain>
    </source>
</reference>
<protein>
    <submittedName>
        <fullName evidence="2">N-acetyltransferase</fullName>
    </submittedName>
</protein>
<dbReference type="AlphaFoldDB" id="A0A5B0EIU2"/>
<sequence length="156" mass="18456">MRVIENNQELRRYQLFEKGDLVGFAQYSMRDNELWLHYTQLKRRHKSEELVELLFGHILDDVHRRRLAIMPFCPAMRIYMAARPEYTYMVPEHWQRRFLSLPETPHRCLDRVRYTGSPKRRSTATVERPVVHLPLAPGYNPGSTASATFLDALRGT</sequence>